<dbReference type="FunFam" id="1.10.132.20:FF:000001">
    <property type="entry name" value="Ribosome-recycling factor"/>
    <property type="match status" value="1"/>
</dbReference>
<dbReference type="PANTHER" id="PTHR20982">
    <property type="entry name" value="RIBOSOME RECYCLING FACTOR"/>
    <property type="match status" value="1"/>
</dbReference>
<reference evidence="7" key="1">
    <citation type="submission" date="2020-10" db="EMBL/GenBank/DDBJ databases">
        <authorList>
            <person name="Gilroy R."/>
        </authorList>
    </citation>
    <scope>NUCLEOTIDE SEQUENCE</scope>
    <source>
        <strain evidence="7">CHK184-20233</strain>
    </source>
</reference>
<organism evidence="7 8">
    <name type="scientific">Candidatus Onthousia excrementipullorum</name>
    <dbReference type="NCBI Taxonomy" id="2840884"/>
    <lineage>
        <taxon>Bacteria</taxon>
        <taxon>Bacillati</taxon>
        <taxon>Bacillota</taxon>
        <taxon>Bacilli</taxon>
        <taxon>Candidatus Onthousia</taxon>
    </lineage>
</organism>
<dbReference type="Proteomes" id="UP000824232">
    <property type="component" value="Unassembled WGS sequence"/>
</dbReference>
<dbReference type="InterPro" id="IPR023584">
    <property type="entry name" value="Ribosome_recyc_fac_dom"/>
</dbReference>
<dbReference type="EMBL" id="DVHC01000022">
    <property type="protein sequence ID" value="HIR58776.1"/>
    <property type="molecule type" value="Genomic_DNA"/>
</dbReference>
<dbReference type="InterPro" id="IPR002661">
    <property type="entry name" value="Ribosome_recyc_fac"/>
</dbReference>
<dbReference type="AlphaFoldDB" id="A0A9D1J2L6"/>
<comment type="caution">
    <text evidence="7">The sequence shown here is derived from an EMBL/GenBank/DDBJ whole genome shotgun (WGS) entry which is preliminary data.</text>
</comment>
<dbReference type="CDD" id="cd00520">
    <property type="entry name" value="RRF"/>
    <property type="match status" value="1"/>
</dbReference>
<reference evidence="7" key="2">
    <citation type="journal article" date="2021" name="PeerJ">
        <title>Extensive microbial diversity within the chicken gut microbiome revealed by metagenomics and culture.</title>
        <authorList>
            <person name="Gilroy R."/>
            <person name="Ravi A."/>
            <person name="Getino M."/>
            <person name="Pursley I."/>
            <person name="Horton D.L."/>
            <person name="Alikhan N.F."/>
            <person name="Baker D."/>
            <person name="Gharbi K."/>
            <person name="Hall N."/>
            <person name="Watson M."/>
            <person name="Adriaenssens E.M."/>
            <person name="Foster-Nyarko E."/>
            <person name="Jarju S."/>
            <person name="Secka A."/>
            <person name="Antonio M."/>
            <person name="Oren A."/>
            <person name="Chaudhuri R.R."/>
            <person name="La Ragione R."/>
            <person name="Hildebrand F."/>
            <person name="Pallen M.J."/>
        </authorList>
    </citation>
    <scope>NUCLEOTIDE SEQUENCE</scope>
    <source>
        <strain evidence="7">CHK184-20233</strain>
    </source>
</reference>
<evidence type="ECO:0000256" key="4">
    <source>
        <dbReference type="ARBA" id="ARBA00022917"/>
    </source>
</evidence>
<keyword evidence="3 5" id="KW-0963">Cytoplasm</keyword>
<evidence type="ECO:0000256" key="2">
    <source>
        <dbReference type="ARBA" id="ARBA00005912"/>
    </source>
</evidence>
<dbReference type="Gene3D" id="3.30.1360.40">
    <property type="match status" value="1"/>
</dbReference>
<feature type="domain" description="Ribosome recycling factor" evidence="6">
    <location>
        <begin position="20"/>
        <end position="179"/>
    </location>
</feature>
<evidence type="ECO:0000313" key="7">
    <source>
        <dbReference type="EMBL" id="HIR58776.1"/>
    </source>
</evidence>
<dbReference type="SUPFAM" id="SSF55194">
    <property type="entry name" value="Ribosome recycling factor, RRF"/>
    <property type="match status" value="1"/>
</dbReference>
<comment type="subcellular location">
    <subcellularLocation>
        <location evidence="1 5">Cytoplasm</location>
    </subcellularLocation>
</comment>
<evidence type="ECO:0000256" key="3">
    <source>
        <dbReference type="ARBA" id="ARBA00022490"/>
    </source>
</evidence>
<dbReference type="GO" id="GO:0043023">
    <property type="term" value="F:ribosomal large subunit binding"/>
    <property type="evidence" value="ECO:0007669"/>
    <property type="project" value="TreeGrafter"/>
</dbReference>
<dbReference type="GO" id="GO:0005737">
    <property type="term" value="C:cytoplasm"/>
    <property type="evidence" value="ECO:0007669"/>
    <property type="project" value="UniProtKB-SubCell"/>
</dbReference>
<evidence type="ECO:0000256" key="5">
    <source>
        <dbReference type="HAMAP-Rule" id="MF_00040"/>
    </source>
</evidence>
<dbReference type="HAMAP" id="MF_00040">
    <property type="entry name" value="RRF"/>
    <property type="match status" value="1"/>
</dbReference>
<gene>
    <name evidence="5 7" type="primary">frr</name>
    <name evidence="7" type="ORF">IAB38_01880</name>
</gene>
<keyword evidence="4 5" id="KW-0648">Protein biosynthesis</keyword>
<dbReference type="FunFam" id="3.30.1360.40:FF:000001">
    <property type="entry name" value="Ribosome-recycling factor"/>
    <property type="match status" value="1"/>
</dbReference>
<evidence type="ECO:0000256" key="1">
    <source>
        <dbReference type="ARBA" id="ARBA00004496"/>
    </source>
</evidence>
<protein>
    <recommendedName>
        <fullName evidence="5">Ribosome-recycling factor</fullName>
        <shortName evidence="5">RRF</shortName>
    </recommendedName>
    <alternativeName>
        <fullName evidence="5">Ribosome-releasing factor</fullName>
    </alternativeName>
</protein>
<dbReference type="Pfam" id="PF01765">
    <property type="entry name" value="RRF"/>
    <property type="match status" value="1"/>
</dbReference>
<evidence type="ECO:0000259" key="6">
    <source>
        <dbReference type="Pfam" id="PF01765"/>
    </source>
</evidence>
<dbReference type="InterPro" id="IPR036191">
    <property type="entry name" value="RRF_sf"/>
</dbReference>
<dbReference type="GO" id="GO:0006415">
    <property type="term" value="P:translational termination"/>
    <property type="evidence" value="ECO:0007669"/>
    <property type="project" value="UniProtKB-UniRule"/>
</dbReference>
<comment type="function">
    <text evidence="5">Responsible for the release of ribosomes from messenger RNA at the termination of protein biosynthesis. May increase the efficiency of translation by recycling ribosomes from one round of translation to another.</text>
</comment>
<evidence type="ECO:0000313" key="8">
    <source>
        <dbReference type="Proteomes" id="UP000824232"/>
    </source>
</evidence>
<sequence>MNSEFINDVENKMKGALANLEKRFTTVRAGRANPSSLDGVVVDYYGSMTPLKSLATISVPEATQLLIKPFDRGCLGNIEKAIIAANLGYNPSNDGETIRIVIPALTEERRKELTKQVKAMAEEAKVSIRNIRHEANEKIEKMELPEDEEKGMMKDVQDLVNDYNKDIDNIYKDKEKELMTV</sequence>
<accession>A0A9D1J2L6</accession>
<dbReference type="PANTHER" id="PTHR20982:SF3">
    <property type="entry name" value="MITOCHONDRIAL RIBOSOME RECYCLING FACTOR PSEUDO 1"/>
    <property type="match status" value="1"/>
</dbReference>
<proteinExistence type="inferred from homology"/>
<name>A0A9D1J2L6_9FIRM</name>
<dbReference type="Gene3D" id="1.10.132.20">
    <property type="entry name" value="Ribosome-recycling factor"/>
    <property type="match status" value="1"/>
</dbReference>
<comment type="similarity">
    <text evidence="2 5">Belongs to the RRF family.</text>
</comment>
<dbReference type="NCBIfam" id="TIGR00496">
    <property type="entry name" value="frr"/>
    <property type="match status" value="1"/>
</dbReference>